<dbReference type="InterPro" id="IPR023353">
    <property type="entry name" value="LemA-like_dom_sf"/>
</dbReference>
<dbReference type="STRING" id="1798409.A3I24_00855"/>
<comment type="subcellular location">
    <subcellularLocation>
        <location evidence="1">Membrane</location>
        <topology evidence="1">Single-pass membrane protein</topology>
    </subcellularLocation>
</comment>
<gene>
    <name evidence="6" type="ORF">A3I24_00855</name>
</gene>
<dbReference type="InterPro" id="IPR007156">
    <property type="entry name" value="MamQ_LemA"/>
</dbReference>
<dbReference type="AlphaFoldDB" id="A0A1G1ZWC6"/>
<name>A0A1G1ZWC6_9BACT</name>
<comment type="similarity">
    <text evidence="2">Belongs to the LemA family.</text>
</comment>
<dbReference type="PANTHER" id="PTHR34478:SF2">
    <property type="entry name" value="MEMBRANE PROTEIN"/>
    <property type="match status" value="1"/>
</dbReference>
<dbReference type="Gene3D" id="1.20.1440.20">
    <property type="entry name" value="LemA-like domain"/>
    <property type="match status" value="1"/>
</dbReference>
<keyword evidence="3" id="KW-0812">Transmembrane</keyword>
<evidence type="ECO:0000256" key="3">
    <source>
        <dbReference type="ARBA" id="ARBA00022692"/>
    </source>
</evidence>
<comment type="caution">
    <text evidence="6">The sequence shown here is derived from an EMBL/GenBank/DDBJ whole genome shotgun (WGS) entry which is preliminary data.</text>
</comment>
<sequence>MKNKKLLVGLAIVAVVVLYSWTSYNGFVGSNEAVDNQWAQVETQYQRRFDLIPNLVESVRGIMKQEQEVFGKLAEARTRYSGATSVNDRVKAANEVETALSRLLVVVENYPQLRSVETVQTLMVQLEGSENRVSVERGRYNEAVRVLNVKVKRFPSNIIAKLFNFDERVYFEAAEGAENAPKVQL</sequence>
<dbReference type="GO" id="GO:0016020">
    <property type="term" value="C:membrane"/>
    <property type="evidence" value="ECO:0007669"/>
    <property type="project" value="UniProtKB-SubCell"/>
</dbReference>
<protein>
    <submittedName>
        <fullName evidence="6">LemA family protein</fullName>
    </submittedName>
</protein>
<dbReference type="EMBL" id="MHJL01000006">
    <property type="protein sequence ID" value="OGY68167.1"/>
    <property type="molecule type" value="Genomic_DNA"/>
</dbReference>
<dbReference type="PANTHER" id="PTHR34478">
    <property type="entry name" value="PROTEIN LEMA"/>
    <property type="match status" value="1"/>
</dbReference>
<evidence type="ECO:0000256" key="2">
    <source>
        <dbReference type="ARBA" id="ARBA00008854"/>
    </source>
</evidence>
<evidence type="ECO:0000256" key="5">
    <source>
        <dbReference type="ARBA" id="ARBA00023136"/>
    </source>
</evidence>
<evidence type="ECO:0000256" key="4">
    <source>
        <dbReference type="ARBA" id="ARBA00022989"/>
    </source>
</evidence>
<dbReference type="Pfam" id="PF04011">
    <property type="entry name" value="LemA"/>
    <property type="match status" value="1"/>
</dbReference>
<dbReference type="SUPFAM" id="SSF140478">
    <property type="entry name" value="LemA-like"/>
    <property type="match status" value="1"/>
</dbReference>
<evidence type="ECO:0000313" key="6">
    <source>
        <dbReference type="EMBL" id="OGY68167.1"/>
    </source>
</evidence>
<keyword evidence="5" id="KW-0472">Membrane</keyword>
<keyword evidence="4" id="KW-1133">Transmembrane helix</keyword>
<proteinExistence type="inferred from homology"/>
<dbReference type="Proteomes" id="UP000177690">
    <property type="component" value="Unassembled WGS sequence"/>
</dbReference>
<evidence type="ECO:0000313" key="7">
    <source>
        <dbReference type="Proteomes" id="UP000177690"/>
    </source>
</evidence>
<evidence type="ECO:0000256" key="1">
    <source>
        <dbReference type="ARBA" id="ARBA00004167"/>
    </source>
</evidence>
<accession>A0A1G1ZWC6</accession>
<reference evidence="6 7" key="1">
    <citation type="journal article" date="2016" name="Nat. Commun.">
        <title>Thousands of microbial genomes shed light on interconnected biogeochemical processes in an aquifer system.</title>
        <authorList>
            <person name="Anantharaman K."/>
            <person name="Brown C.T."/>
            <person name="Hug L.A."/>
            <person name="Sharon I."/>
            <person name="Castelle C.J."/>
            <person name="Probst A.J."/>
            <person name="Thomas B.C."/>
            <person name="Singh A."/>
            <person name="Wilkins M.J."/>
            <person name="Karaoz U."/>
            <person name="Brodie E.L."/>
            <person name="Williams K.H."/>
            <person name="Hubbard S.S."/>
            <person name="Banfield J.F."/>
        </authorList>
    </citation>
    <scope>NUCLEOTIDE SEQUENCE [LARGE SCALE GENOMIC DNA]</scope>
</reference>
<organism evidence="6 7">
    <name type="scientific">Candidatus Harrisonbacteria bacterium RIFCSPLOWO2_02_FULL_41_13b</name>
    <dbReference type="NCBI Taxonomy" id="1798409"/>
    <lineage>
        <taxon>Bacteria</taxon>
        <taxon>Candidatus Harrisoniibacteriota</taxon>
    </lineage>
</organism>